<dbReference type="Proteomes" id="UP000789508">
    <property type="component" value="Unassembled WGS sequence"/>
</dbReference>
<reference evidence="1" key="1">
    <citation type="submission" date="2021-06" db="EMBL/GenBank/DDBJ databases">
        <authorList>
            <person name="Kallberg Y."/>
            <person name="Tangrot J."/>
            <person name="Rosling A."/>
        </authorList>
    </citation>
    <scope>NUCLEOTIDE SEQUENCE</scope>
    <source>
        <strain evidence="1">FL130A</strain>
    </source>
</reference>
<keyword evidence="2" id="KW-1185">Reference proteome</keyword>
<evidence type="ECO:0000313" key="1">
    <source>
        <dbReference type="EMBL" id="CAG8532167.1"/>
    </source>
</evidence>
<sequence>MHKNYISGRRHNYERTHHFLEMECGCGCSIKMPKKEFAELREDFQALNKPEQDIFLMAQLRSMDEGAINTSRHLKNKFESIRGLSTDAHICRNYYENIRNHLLKNGLLSRVHAVKDFLLNYTEVHSLSSTIRNVNRVTQSIIFVPAEMSYESVHRDFLIGVEKDNNLRASN</sequence>
<dbReference type="AlphaFoldDB" id="A0A9N9AJV7"/>
<dbReference type="EMBL" id="CAJVPS010001278">
    <property type="protein sequence ID" value="CAG8532167.1"/>
    <property type="molecule type" value="Genomic_DNA"/>
</dbReference>
<accession>A0A9N9AJV7</accession>
<proteinExistence type="predicted"/>
<organism evidence="1 2">
    <name type="scientific">Ambispora leptoticha</name>
    <dbReference type="NCBI Taxonomy" id="144679"/>
    <lineage>
        <taxon>Eukaryota</taxon>
        <taxon>Fungi</taxon>
        <taxon>Fungi incertae sedis</taxon>
        <taxon>Mucoromycota</taxon>
        <taxon>Glomeromycotina</taxon>
        <taxon>Glomeromycetes</taxon>
        <taxon>Archaeosporales</taxon>
        <taxon>Ambisporaceae</taxon>
        <taxon>Ambispora</taxon>
    </lineage>
</organism>
<protein>
    <submittedName>
        <fullName evidence="1">8896_t:CDS:1</fullName>
    </submittedName>
</protein>
<evidence type="ECO:0000313" key="2">
    <source>
        <dbReference type="Proteomes" id="UP000789508"/>
    </source>
</evidence>
<gene>
    <name evidence="1" type="ORF">ALEPTO_LOCUS4991</name>
</gene>
<name>A0A9N9AJV7_9GLOM</name>
<dbReference type="OrthoDB" id="2384130at2759"/>
<comment type="caution">
    <text evidence="1">The sequence shown here is derived from an EMBL/GenBank/DDBJ whole genome shotgun (WGS) entry which is preliminary data.</text>
</comment>